<keyword evidence="3" id="KW-0539">Nucleus</keyword>
<proteinExistence type="inferred from homology"/>
<evidence type="ECO:0000256" key="1">
    <source>
        <dbReference type="ARBA" id="ARBA00004123"/>
    </source>
</evidence>
<dbReference type="AlphaFoldDB" id="A9V4X2"/>
<feature type="compositionally biased region" description="Low complexity" evidence="4">
    <location>
        <begin position="195"/>
        <end position="208"/>
    </location>
</feature>
<evidence type="ECO:0008006" key="9">
    <source>
        <dbReference type="Google" id="ProtNLM"/>
    </source>
</evidence>
<evidence type="ECO:0000259" key="6">
    <source>
        <dbReference type="Pfam" id="PF15459"/>
    </source>
</evidence>
<dbReference type="eggNOG" id="KOG2885">
    <property type="taxonomic scope" value="Eukaryota"/>
</dbReference>
<evidence type="ECO:0000313" key="8">
    <source>
        <dbReference type="Proteomes" id="UP000001357"/>
    </source>
</evidence>
<feature type="domain" description="Ribosomal RNA-processing protein 14 N-terminal" evidence="6">
    <location>
        <begin position="23"/>
        <end position="83"/>
    </location>
</feature>
<feature type="compositionally biased region" description="Basic residues" evidence="4">
    <location>
        <begin position="337"/>
        <end position="347"/>
    </location>
</feature>
<comment type="similarity">
    <text evidence="2">Belongs to the SURF6 family.</text>
</comment>
<dbReference type="GO" id="GO:0042274">
    <property type="term" value="P:ribosomal small subunit biogenesis"/>
    <property type="evidence" value="ECO:0000318"/>
    <property type="project" value="GO_Central"/>
</dbReference>
<evidence type="ECO:0000256" key="2">
    <source>
        <dbReference type="ARBA" id="ARBA00005904"/>
    </source>
</evidence>
<feature type="compositionally biased region" description="Basic residues" evidence="4">
    <location>
        <begin position="163"/>
        <end position="177"/>
    </location>
</feature>
<dbReference type="KEGG" id="mbr:MONBRDRAFT_33351"/>
<dbReference type="Pfam" id="PF04935">
    <property type="entry name" value="SURF6"/>
    <property type="match status" value="1"/>
</dbReference>
<dbReference type="OMA" id="QKKRTDN"/>
<protein>
    <recommendedName>
        <fullName evidence="9">Ribosomal RNA-processing protein 14/surfeit locus protein 6 C-terminal domain-containing protein</fullName>
    </recommendedName>
</protein>
<dbReference type="GeneID" id="5893060"/>
<accession>A9V4X2</accession>
<dbReference type="GO" id="GO:0003677">
    <property type="term" value="F:DNA binding"/>
    <property type="evidence" value="ECO:0000318"/>
    <property type="project" value="GO_Central"/>
</dbReference>
<feature type="compositionally biased region" description="Basic and acidic residues" evidence="4">
    <location>
        <begin position="259"/>
        <end position="269"/>
    </location>
</feature>
<feature type="compositionally biased region" description="Basic and acidic residues" evidence="4">
    <location>
        <begin position="307"/>
        <end position="325"/>
    </location>
</feature>
<dbReference type="InterPro" id="IPR029190">
    <property type="entry name" value="Rrp14/SURF6_C"/>
</dbReference>
<name>A9V4X2_MONBE</name>
<dbReference type="GO" id="GO:0005730">
    <property type="term" value="C:nucleolus"/>
    <property type="evidence" value="ECO:0000318"/>
    <property type="project" value="GO_Central"/>
</dbReference>
<dbReference type="GO" id="GO:0042273">
    <property type="term" value="P:ribosomal large subunit biogenesis"/>
    <property type="evidence" value="ECO:0000318"/>
    <property type="project" value="GO_Central"/>
</dbReference>
<keyword evidence="8" id="KW-1185">Reference proteome</keyword>
<dbReference type="RefSeq" id="XP_001747704.1">
    <property type="nucleotide sequence ID" value="XM_001747652.1"/>
</dbReference>
<dbReference type="PANTHER" id="PTHR14369:SF0">
    <property type="entry name" value="SURFEIT LOCUS PROTEIN 6"/>
    <property type="match status" value="1"/>
</dbReference>
<dbReference type="Proteomes" id="UP000001357">
    <property type="component" value="Unassembled WGS sequence"/>
</dbReference>
<evidence type="ECO:0000313" key="7">
    <source>
        <dbReference type="EMBL" id="EDQ87444.1"/>
    </source>
</evidence>
<evidence type="ECO:0000256" key="3">
    <source>
        <dbReference type="ARBA" id="ARBA00023242"/>
    </source>
</evidence>
<dbReference type="EMBL" id="CH991559">
    <property type="protein sequence ID" value="EDQ87444.1"/>
    <property type="molecule type" value="Genomic_DNA"/>
</dbReference>
<dbReference type="PANTHER" id="PTHR14369">
    <property type="entry name" value="SURFEIT LOCUS PROTEIN 6"/>
    <property type="match status" value="1"/>
</dbReference>
<dbReference type="Pfam" id="PF15459">
    <property type="entry name" value="RRP14"/>
    <property type="match status" value="1"/>
</dbReference>
<evidence type="ECO:0000259" key="5">
    <source>
        <dbReference type="Pfam" id="PF04935"/>
    </source>
</evidence>
<dbReference type="InterPro" id="IPR007019">
    <property type="entry name" value="SURF6"/>
</dbReference>
<feature type="region of interest" description="Disordered" evidence="4">
    <location>
        <begin position="297"/>
        <end position="355"/>
    </location>
</feature>
<feature type="compositionally biased region" description="Basic and acidic residues" evidence="4">
    <location>
        <begin position="66"/>
        <end position="84"/>
    </location>
</feature>
<dbReference type="InterPro" id="IPR029188">
    <property type="entry name" value="Rrp14_N"/>
</dbReference>
<dbReference type="STRING" id="81824.A9V4X2"/>
<feature type="domain" description="Ribosomal RNA-processing protein 14/surfeit locus protein 6 C-terminal" evidence="5">
    <location>
        <begin position="151"/>
        <end position="341"/>
    </location>
</feature>
<organism evidence="7 8">
    <name type="scientific">Monosiga brevicollis</name>
    <name type="common">Choanoflagellate</name>
    <dbReference type="NCBI Taxonomy" id="81824"/>
    <lineage>
        <taxon>Eukaryota</taxon>
        <taxon>Choanoflagellata</taxon>
        <taxon>Craspedida</taxon>
        <taxon>Salpingoecidae</taxon>
        <taxon>Monosiga</taxon>
    </lineage>
</organism>
<feature type="region of interest" description="Disordered" evidence="4">
    <location>
        <begin position="56"/>
        <end position="269"/>
    </location>
</feature>
<sequence>MVGKLHTTTTIMEINADYLERATASNKLIEQLVGCIPADIYLRNSETSNNLNEKYMVNKKGNAPKQDVKDASKKGKRARLDPEARSVVAQQAAMANEEAKTQAAQDSSDDEDMQKPAGDQSVSNGATRTGPVFKHLSHQQLRERLRQSQEQLRAKRKADVNANRKKQKEKVANKRAKLKEERKTKALAKAPHVPGSGADRAAGAADGSTPAKKSKVLFSKFDLGDARKPKSKPTPQQLLQQAEAKSEKMKQLRQSNPEKAAEVEKKDAWSKALQKAEGQKVFDNPSLVKKKIKRIEQAKKKSQLQWTDRESEVKKQQKERQDARQKNLQARIDAKREKKVKKLKKSGRLVGKPGF</sequence>
<reference evidence="7 8" key="1">
    <citation type="journal article" date="2008" name="Nature">
        <title>The genome of the choanoflagellate Monosiga brevicollis and the origin of metazoans.</title>
        <authorList>
            <consortium name="JGI Sequencing"/>
            <person name="King N."/>
            <person name="Westbrook M.J."/>
            <person name="Young S.L."/>
            <person name="Kuo A."/>
            <person name="Abedin M."/>
            <person name="Chapman J."/>
            <person name="Fairclough S."/>
            <person name="Hellsten U."/>
            <person name="Isogai Y."/>
            <person name="Letunic I."/>
            <person name="Marr M."/>
            <person name="Pincus D."/>
            <person name="Putnam N."/>
            <person name="Rokas A."/>
            <person name="Wright K.J."/>
            <person name="Zuzow R."/>
            <person name="Dirks W."/>
            <person name="Good M."/>
            <person name="Goodstein D."/>
            <person name="Lemons D."/>
            <person name="Li W."/>
            <person name="Lyons J.B."/>
            <person name="Morris A."/>
            <person name="Nichols S."/>
            <person name="Richter D.J."/>
            <person name="Salamov A."/>
            <person name="Bork P."/>
            <person name="Lim W.A."/>
            <person name="Manning G."/>
            <person name="Miller W.T."/>
            <person name="McGinnis W."/>
            <person name="Shapiro H."/>
            <person name="Tjian R."/>
            <person name="Grigoriev I.V."/>
            <person name="Rokhsar D."/>
        </authorList>
    </citation>
    <scope>NUCLEOTIDE SEQUENCE [LARGE SCALE GENOMIC DNA]</scope>
    <source>
        <strain evidence="8">MX1 / ATCC 50154</strain>
    </source>
</reference>
<comment type="subcellular location">
    <subcellularLocation>
        <location evidence="1">Nucleus</location>
    </subcellularLocation>
</comment>
<evidence type="ECO:0000256" key="4">
    <source>
        <dbReference type="SAM" id="MobiDB-lite"/>
    </source>
</evidence>
<gene>
    <name evidence="7" type="ORF">MONBRDRAFT_33351</name>
</gene>
<dbReference type="InParanoid" id="A9V4X2"/>
<dbReference type="GO" id="GO:0003723">
    <property type="term" value="F:RNA binding"/>
    <property type="evidence" value="ECO:0000318"/>
    <property type="project" value="GO_Central"/>
</dbReference>